<dbReference type="Proteomes" id="UP000649345">
    <property type="component" value="Unassembled WGS sequence"/>
</dbReference>
<evidence type="ECO:0008006" key="4">
    <source>
        <dbReference type="Google" id="ProtNLM"/>
    </source>
</evidence>
<evidence type="ECO:0000313" key="3">
    <source>
        <dbReference type="Proteomes" id="UP000649345"/>
    </source>
</evidence>
<dbReference type="RefSeq" id="WP_186872132.1">
    <property type="nucleotide sequence ID" value="NZ_JACOOR010000004.1"/>
</dbReference>
<keyword evidence="1" id="KW-0732">Signal</keyword>
<evidence type="ECO:0000256" key="1">
    <source>
        <dbReference type="SAM" id="SignalP"/>
    </source>
</evidence>
<evidence type="ECO:0000313" key="2">
    <source>
        <dbReference type="EMBL" id="MBC5659833.1"/>
    </source>
</evidence>
<gene>
    <name evidence="2" type="ORF">H8S44_08625</name>
</gene>
<protein>
    <recommendedName>
        <fullName evidence="4">VCBS repeat-containing protein</fullName>
    </recommendedName>
</protein>
<comment type="caution">
    <text evidence="2">The sequence shown here is derived from an EMBL/GenBank/DDBJ whole genome shotgun (WGS) entry which is preliminary data.</text>
</comment>
<feature type="signal peptide" evidence="1">
    <location>
        <begin position="1"/>
        <end position="19"/>
    </location>
</feature>
<proteinExistence type="predicted"/>
<sequence length="239" mass="26437">MKKYWLAALLGTMVLAAGCKGNSDTEEVTPATSETEASKEDIAAGASTLSEAGKSAYRSVLEDIYYNQQFPNSLELDYDGSDLSRNRFAVLDVDGDGRSELLISYITASTDGQAFLVYDFVEALDAVHEEFMGFPTVTFYDNGVARANWSDHPGTLESSDFQPFTLYLYNKDENVYGLLGTAFQKDDPDVYYQNLVGDEDETEIDETVLKDWLDTTIGDAAVVDVPMMKLTPENIRALK</sequence>
<feature type="chain" id="PRO_5039460281" description="VCBS repeat-containing protein" evidence="1">
    <location>
        <begin position="20"/>
        <end position="239"/>
    </location>
</feature>
<dbReference type="PROSITE" id="PS51257">
    <property type="entry name" value="PROKAR_LIPOPROTEIN"/>
    <property type="match status" value="1"/>
</dbReference>
<organism evidence="2 3">
    <name type="scientific">Anaerosacchariphilus hominis</name>
    <dbReference type="NCBI Taxonomy" id="2763017"/>
    <lineage>
        <taxon>Bacteria</taxon>
        <taxon>Bacillati</taxon>
        <taxon>Bacillota</taxon>
        <taxon>Clostridia</taxon>
        <taxon>Lachnospirales</taxon>
        <taxon>Lachnospiraceae</taxon>
        <taxon>Anaerosacchariphilus</taxon>
    </lineage>
</organism>
<dbReference type="EMBL" id="JACOOR010000004">
    <property type="protein sequence ID" value="MBC5659833.1"/>
    <property type="molecule type" value="Genomic_DNA"/>
</dbReference>
<reference evidence="2" key="1">
    <citation type="submission" date="2020-08" db="EMBL/GenBank/DDBJ databases">
        <title>Genome public.</title>
        <authorList>
            <person name="Liu C."/>
            <person name="Sun Q."/>
        </authorList>
    </citation>
    <scope>NUCLEOTIDE SEQUENCE</scope>
    <source>
        <strain evidence="2">NSJ-68</strain>
    </source>
</reference>
<dbReference type="AlphaFoldDB" id="A0A923LCM9"/>
<keyword evidence="3" id="KW-1185">Reference proteome</keyword>
<name>A0A923LCM9_9FIRM</name>
<accession>A0A923LCM9</accession>